<dbReference type="InParanoid" id="A0A369JQS2"/>
<evidence type="ECO:0000313" key="1">
    <source>
        <dbReference type="EMBL" id="RDB22023.1"/>
    </source>
</evidence>
<accession>A0A369JQS2</accession>
<gene>
    <name evidence="1" type="ORF">Hypma_010931</name>
</gene>
<sequence>MCSILWLRTWEFCDFRISSRRCGSTEVPTRPVIFVTRELAKLSFKFLFIVCEILTAMEGHIQQIKLELNHFLILLPRLHIIQEQFQQDAVRSAFKAFVIVAFVQCTPTPIPEIRCELSEVDVGVKIDLLALDEDSNDEGGSLEARHRK</sequence>
<comment type="caution">
    <text evidence="1">The sequence shown here is derived from an EMBL/GenBank/DDBJ whole genome shotgun (WGS) entry which is preliminary data.</text>
</comment>
<protein>
    <submittedName>
        <fullName evidence="1">Uncharacterized protein</fullName>
    </submittedName>
</protein>
<proteinExistence type="predicted"/>
<organism evidence="1 2">
    <name type="scientific">Hypsizygus marmoreus</name>
    <name type="common">White beech mushroom</name>
    <name type="synonym">Agaricus marmoreus</name>
    <dbReference type="NCBI Taxonomy" id="39966"/>
    <lineage>
        <taxon>Eukaryota</taxon>
        <taxon>Fungi</taxon>
        <taxon>Dikarya</taxon>
        <taxon>Basidiomycota</taxon>
        <taxon>Agaricomycotina</taxon>
        <taxon>Agaricomycetes</taxon>
        <taxon>Agaricomycetidae</taxon>
        <taxon>Agaricales</taxon>
        <taxon>Tricholomatineae</taxon>
        <taxon>Lyophyllaceae</taxon>
        <taxon>Hypsizygus</taxon>
    </lineage>
</organism>
<reference evidence="1" key="1">
    <citation type="submission" date="2018-04" db="EMBL/GenBank/DDBJ databases">
        <title>Whole genome sequencing of Hypsizygus marmoreus.</title>
        <authorList>
            <person name="Choi I.-G."/>
            <person name="Min B."/>
            <person name="Kim J.-G."/>
            <person name="Kim S."/>
            <person name="Oh Y.-L."/>
            <person name="Kong W.-S."/>
            <person name="Park H."/>
            <person name="Jeong J."/>
            <person name="Song E.-S."/>
        </authorList>
    </citation>
    <scope>NUCLEOTIDE SEQUENCE [LARGE SCALE GENOMIC DNA]</scope>
    <source>
        <strain evidence="1">51987-8</strain>
    </source>
</reference>
<dbReference type="EMBL" id="LUEZ02000053">
    <property type="protein sequence ID" value="RDB22023.1"/>
    <property type="molecule type" value="Genomic_DNA"/>
</dbReference>
<evidence type="ECO:0000313" key="2">
    <source>
        <dbReference type="Proteomes" id="UP000076154"/>
    </source>
</evidence>
<name>A0A369JQS2_HYPMA</name>
<dbReference type="AlphaFoldDB" id="A0A369JQS2"/>
<keyword evidence="2" id="KW-1185">Reference proteome</keyword>
<dbReference type="Proteomes" id="UP000076154">
    <property type="component" value="Unassembled WGS sequence"/>
</dbReference>